<sequence>MNKVKVGIVGCLGRQGRHLVNEISASDVAQVSAGLVRVGSEYVGKVLGVVIGCNCDAEITDSLEHLFDISDVVIEFTNPNTMIECMKMAELKRKPMVSGTTGISEDMVFQDYIKSVPFLWSANLSFSMNILLKLVEDAARMLSGYDVEVWEIHHRYKKDSPSGTSLMLGKAASRGMNVQFKMNQYIKGGQESRQDNKSIGYAVSRGGLGLSDHKIIFAGDEDVIEFSHRATNKNVYAKGALKAALWLMGQPYGIYTMSDMMVTQ</sequence>
<evidence type="ECO:0000256" key="10">
    <source>
        <dbReference type="ARBA" id="ARBA00038983"/>
    </source>
</evidence>
<dbReference type="Proteomes" id="UP000092731">
    <property type="component" value="Unassembled WGS sequence"/>
</dbReference>
<keyword evidence="4 13" id="KW-0521">NADP</keyword>
<evidence type="ECO:0000313" key="19">
    <source>
        <dbReference type="Proteomes" id="UP000092731"/>
    </source>
</evidence>
<comment type="caution">
    <text evidence="13">Was originally thought to be a dihydrodipicolinate reductase (DHDPR), catalyzing the conversion of dihydrodipicolinate to tetrahydrodipicolinate. However, it was shown in E.coli that the substrate of the enzymatic reaction is not dihydrodipicolinate (DHDP) but in fact (2S,4S)-4-hydroxy-2,3,4,5-tetrahydrodipicolinic acid (HTPA), the product released by the DapA-catalyzed reaction.</text>
</comment>
<feature type="binding site" evidence="13">
    <location>
        <begin position="10"/>
        <end position="15"/>
    </location>
    <ligand>
        <name>NAD(+)</name>
        <dbReference type="ChEBI" id="CHEBI:57540"/>
    </ligand>
</feature>
<dbReference type="GO" id="GO:0050661">
    <property type="term" value="F:NADP binding"/>
    <property type="evidence" value="ECO:0007669"/>
    <property type="project" value="UniProtKB-UniRule"/>
</dbReference>
<dbReference type="Gene3D" id="3.30.360.10">
    <property type="entry name" value="Dihydrodipicolinate Reductase, domain 2"/>
    <property type="match status" value="1"/>
</dbReference>
<organism evidence="16 18">
    <name type="scientific">Ehrlichia ruminantium</name>
    <name type="common">heartwater rickettsia</name>
    <name type="synonym">Cowdria ruminantium</name>
    <dbReference type="NCBI Taxonomy" id="779"/>
    <lineage>
        <taxon>Bacteria</taxon>
        <taxon>Pseudomonadati</taxon>
        <taxon>Pseudomonadota</taxon>
        <taxon>Alphaproteobacteria</taxon>
        <taxon>Rickettsiales</taxon>
        <taxon>Anaplasmataceae</taxon>
        <taxon>Ehrlichia</taxon>
    </lineage>
</organism>
<dbReference type="UniPathway" id="UPA00034">
    <property type="reaction ID" value="UER00018"/>
</dbReference>
<dbReference type="GO" id="GO:0051287">
    <property type="term" value="F:NAD binding"/>
    <property type="evidence" value="ECO:0007669"/>
    <property type="project" value="UniProtKB-UniRule"/>
</dbReference>
<feature type="active site" description="Proton donor/acceptor" evidence="13">
    <location>
        <position position="153"/>
    </location>
</feature>
<dbReference type="GO" id="GO:0019877">
    <property type="term" value="P:diaminopimelate biosynthetic process"/>
    <property type="evidence" value="ECO:0007669"/>
    <property type="project" value="UniProtKB-UniRule"/>
</dbReference>
<comment type="pathway">
    <text evidence="9 13">Amino-acid biosynthesis; L-lysine biosynthesis via DAP pathway; (S)-tetrahydrodipicolinate from L-aspartate: step 4/4.</text>
</comment>
<comment type="caution">
    <text evidence="16">The sequence shown here is derived from an EMBL/GenBank/DDBJ whole genome shotgun (WGS) entry which is preliminary data.</text>
</comment>
<evidence type="ECO:0000256" key="9">
    <source>
        <dbReference type="ARBA" id="ARBA00037922"/>
    </source>
</evidence>
<evidence type="ECO:0000256" key="7">
    <source>
        <dbReference type="ARBA" id="ARBA00023027"/>
    </source>
</evidence>
<comment type="catalytic activity">
    <reaction evidence="12 13">
        <text>(S)-2,3,4,5-tetrahydrodipicolinate + NAD(+) + H2O = (2S,4S)-4-hydroxy-2,3,4,5-tetrahydrodipicolinate + NADH + H(+)</text>
        <dbReference type="Rhea" id="RHEA:35323"/>
        <dbReference type="ChEBI" id="CHEBI:15377"/>
        <dbReference type="ChEBI" id="CHEBI:15378"/>
        <dbReference type="ChEBI" id="CHEBI:16845"/>
        <dbReference type="ChEBI" id="CHEBI:57540"/>
        <dbReference type="ChEBI" id="CHEBI:57945"/>
        <dbReference type="ChEBI" id="CHEBI:67139"/>
        <dbReference type="EC" id="1.17.1.8"/>
    </reaction>
</comment>
<keyword evidence="6 13" id="KW-0560">Oxidoreductase</keyword>
<dbReference type="Pfam" id="PF05173">
    <property type="entry name" value="DapB_C"/>
    <property type="match status" value="1"/>
</dbReference>
<evidence type="ECO:0000256" key="8">
    <source>
        <dbReference type="ARBA" id="ARBA00023154"/>
    </source>
</evidence>
<dbReference type="InterPro" id="IPR022663">
    <property type="entry name" value="DapB_C"/>
</dbReference>
<dbReference type="GO" id="GO:0008839">
    <property type="term" value="F:4-hydroxy-tetrahydrodipicolinate reductase"/>
    <property type="evidence" value="ECO:0007669"/>
    <property type="project" value="UniProtKB-UniRule"/>
</dbReference>
<evidence type="ECO:0000256" key="2">
    <source>
        <dbReference type="ARBA" id="ARBA00022490"/>
    </source>
</evidence>
<dbReference type="InterPro" id="IPR022664">
    <property type="entry name" value="DapB_N_CS"/>
</dbReference>
<evidence type="ECO:0000256" key="3">
    <source>
        <dbReference type="ARBA" id="ARBA00022605"/>
    </source>
</evidence>
<keyword evidence="7 13" id="KW-0520">NAD</keyword>
<dbReference type="CDD" id="cd02274">
    <property type="entry name" value="DHDPR_N"/>
    <property type="match status" value="1"/>
</dbReference>
<dbReference type="PANTHER" id="PTHR20836">
    <property type="entry name" value="DIHYDRODIPICOLINATE REDUCTASE"/>
    <property type="match status" value="1"/>
</dbReference>
<feature type="binding site" evidence="13">
    <location>
        <begin position="121"/>
        <end position="124"/>
    </location>
    <ligand>
        <name>NAD(+)</name>
        <dbReference type="ChEBI" id="CHEBI:57540"/>
    </ligand>
</feature>
<evidence type="ECO:0000259" key="15">
    <source>
        <dbReference type="Pfam" id="PF05173"/>
    </source>
</evidence>
<dbReference type="PANTHER" id="PTHR20836:SF0">
    <property type="entry name" value="4-HYDROXY-TETRAHYDRODIPICOLINATE REDUCTASE 1, CHLOROPLASTIC-RELATED"/>
    <property type="match status" value="1"/>
</dbReference>
<feature type="binding site" evidence="13">
    <location>
        <begin position="163"/>
        <end position="164"/>
    </location>
    <ligand>
        <name>(S)-2,3,4,5-tetrahydrodipicolinate</name>
        <dbReference type="ChEBI" id="CHEBI:16845"/>
    </ligand>
</feature>
<comment type="similarity">
    <text evidence="1 13">Belongs to the DapB family.</text>
</comment>
<evidence type="ECO:0000256" key="11">
    <source>
        <dbReference type="ARBA" id="ARBA00049080"/>
    </source>
</evidence>
<comment type="catalytic activity">
    <reaction evidence="11 13">
        <text>(S)-2,3,4,5-tetrahydrodipicolinate + NADP(+) + H2O = (2S,4S)-4-hydroxy-2,3,4,5-tetrahydrodipicolinate + NADPH + H(+)</text>
        <dbReference type="Rhea" id="RHEA:35331"/>
        <dbReference type="ChEBI" id="CHEBI:15377"/>
        <dbReference type="ChEBI" id="CHEBI:15378"/>
        <dbReference type="ChEBI" id="CHEBI:16845"/>
        <dbReference type="ChEBI" id="CHEBI:57783"/>
        <dbReference type="ChEBI" id="CHEBI:58349"/>
        <dbReference type="ChEBI" id="CHEBI:67139"/>
        <dbReference type="EC" id="1.17.1.8"/>
    </reaction>
</comment>
<evidence type="ECO:0000259" key="14">
    <source>
        <dbReference type="Pfam" id="PF01113"/>
    </source>
</evidence>
<dbReference type="SUPFAM" id="SSF55347">
    <property type="entry name" value="Glyceraldehyde-3-phosphate dehydrogenase-like, C-terminal domain"/>
    <property type="match status" value="1"/>
</dbReference>
<keyword evidence="2 13" id="KW-0963">Cytoplasm</keyword>
<feature type="binding site" evidence="13">
    <location>
        <begin position="99"/>
        <end position="101"/>
    </location>
    <ligand>
        <name>NAD(+)</name>
        <dbReference type="ChEBI" id="CHEBI:57540"/>
    </ligand>
</feature>
<comment type="subcellular location">
    <subcellularLocation>
        <location evidence="13">Cytoplasm</location>
    </subcellularLocation>
</comment>
<dbReference type="Gene3D" id="3.40.50.720">
    <property type="entry name" value="NAD(P)-binding Rossmann-like Domain"/>
    <property type="match status" value="1"/>
</dbReference>
<dbReference type="EMBL" id="BDDL01000076">
    <property type="protein sequence ID" value="GAT77450.1"/>
    <property type="molecule type" value="Genomic_DNA"/>
</dbReference>
<dbReference type="Proteomes" id="UP000092677">
    <property type="component" value="Unassembled WGS sequence"/>
</dbReference>
<dbReference type="NCBIfam" id="TIGR00036">
    <property type="entry name" value="dapB"/>
    <property type="match status" value="1"/>
</dbReference>
<dbReference type="PROSITE" id="PS01298">
    <property type="entry name" value="DAPB"/>
    <property type="match status" value="1"/>
</dbReference>
<proteinExistence type="inferred from homology"/>
<evidence type="ECO:0000256" key="6">
    <source>
        <dbReference type="ARBA" id="ARBA00023002"/>
    </source>
</evidence>
<dbReference type="GO" id="GO:0005737">
    <property type="term" value="C:cytoplasm"/>
    <property type="evidence" value="ECO:0007669"/>
    <property type="project" value="UniProtKB-SubCell"/>
</dbReference>
<evidence type="ECO:0000313" key="17">
    <source>
        <dbReference type="EMBL" id="GAT78585.1"/>
    </source>
</evidence>
<feature type="binding site" evidence="13">
    <location>
        <position position="154"/>
    </location>
    <ligand>
        <name>(S)-2,3,4,5-tetrahydrodipicolinate</name>
        <dbReference type="ChEBI" id="CHEBI:16845"/>
    </ligand>
</feature>
<dbReference type="EC" id="1.17.1.8" evidence="10 13"/>
<dbReference type="InterPro" id="IPR036291">
    <property type="entry name" value="NAD(P)-bd_dom_sf"/>
</dbReference>
<dbReference type="STRING" id="779.GCA_002019755_00647"/>
<evidence type="ECO:0000313" key="18">
    <source>
        <dbReference type="Proteomes" id="UP000092677"/>
    </source>
</evidence>
<evidence type="ECO:0000256" key="12">
    <source>
        <dbReference type="ARBA" id="ARBA00049396"/>
    </source>
</evidence>
<keyword evidence="8 13" id="KW-0457">Lysine biosynthesis</keyword>
<dbReference type="InterPro" id="IPR023940">
    <property type="entry name" value="DHDPR_bac"/>
</dbReference>
<evidence type="ECO:0000256" key="4">
    <source>
        <dbReference type="ARBA" id="ARBA00022857"/>
    </source>
</evidence>
<dbReference type="HAMAP" id="MF_00102">
    <property type="entry name" value="DapB"/>
    <property type="match status" value="1"/>
</dbReference>
<feature type="active site" description="Proton donor" evidence="13">
    <location>
        <position position="157"/>
    </location>
</feature>
<keyword evidence="3 13" id="KW-0028">Amino-acid biosynthesis</keyword>
<dbReference type="RefSeq" id="WP_065432742.1">
    <property type="nucleotide sequence ID" value="NZ_BDDL01000076.1"/>
</dbReference>
<dbReference type="GO" id="GO:0016726">
    <property type="term" value="F:oxidoreductase activity, acting on CH or CH2 groups, NAD or NADP as acceptor"/>
    <property type="evidence" value="ECO:0007669"/>
    <property type="project" value="UniProtKB-UniRule"/>
</dbReference>
<reference evidence="18 19" key="2">
    <citation type="submission" date="2016-05" db="EMBL/GenBank/DDBJ databases">
        <title>Draft genome sequences of four strains of Ehrlichia ruminantium, a tick-borne pathogen of ruminants, isolated from Zimbabwe, The Gambia and Ghana.</title>
        <authorList>
            <person name="Nakao R."/>
            <person name="Jongejan F."/>
            <person name="Sugimoto C."/>
        </authorList>
    </citation>
    <scope>NUCLEOTIDE SEQUENCE [LARGE SCALE GENOMIC DNA]</scope>
    <source>
        <strain evidence="18">Kerr Seringe</strain>
        <strain evidence="19">Pokoase 417</strain>
    </source>
</reference>
<feature type="domain" description="Dihydrodipicolinate reductase N-terminal" evidence="14">
    <location>
        <begin position="4"/>
        <end position="123"/>
    </location>
</feature>
<dbReference type="EMBL" id="BDDM01000252">
    <property type="protein sequence ID" value="GAT78585.1"/>
    <property type="molecule type" value="Genomic_DNA"/>
</dbReference>
<evidence type="ECO:0000313" key="16">
    <source>
        <dbReference type="EMBL" id="GAT77450.1"/>
    </source>
</evidence>
<comment type="function">
    <text evidence="13">Catalyzes the conversion of 4-hydroxy-tetrahydrodipicolinate (HTPA) to tetrahydrodipicolinate.</text>
</comment>
<dbReference type="Pfam" id="PF01113">
    <property type="entry name" value="DapB_N"/>
    <property type="match status" value="1"/>
</dbReference>
<keyword evidence="5 13" id="KW-0220">Diaminopimelate biosynthesis</keyword>
<dbReference type="SUPFAM" id="SSF51735">
    <property type="entry name" value="NAD(P)-binding Rossmann-fold domains"/>
    <property type="match status" value="1"/>
</dbReference>
<evidence type="ECO:0000256" key="1">
    <source>
        <dbReference type="ARBA" id="ARBA00006642"/>
    </source>
</evidence>
<feature type="binding site" evidence="13">
    <location>
        <position position="37"/>
    </location>
    <ligand>
        <name>NADP(+)</name>
        <dbReference type="ChEBI" id="CHEBI:58349"/>
    </ligand>
</feature>
<protein>
    <recommendedName>
        <fullName evidence="10 13">4-hydroxy-tetrahydrodipicolinate reductase</fullName>
        <shortName evidence="13">HTPA reductase</shortName>
        <ecNumber evidence="10 13">1.17.1.8</ecNumber>
    </recommendedName>
</protein>
<dbReference type="GO" id="GO:0009089">
    <property type="term" value="P:lysine biosynthetic process via diaminopimelate"/>
    <property type="evidence" value="ECO:0007669"/>
    <property type="project" value="UniProtKB-UniRule"/>
</dbReference>
<feature type="domain" description="Dihydrodipicolinate reductase C-terminal" evidence="15">
    <location>
        <begin position="128"/>
        <end position="261"/>
    </location>
</feature>
<dbReference type="AlphaFoldDB" id="A0A161LYW5"/>
<name>A0A161LYW5_EHRRU</name>
<evidence type="ECO:0000256" key="5">
    <source>
        <dbReference type="ARBA" id="ARBA00022915"/>
    </source>
</evidence>
<accession>A0A161LYW5</accession>
<evidence type="ECO:0000256" key="13">
    <source>
        <dbReference type="HAMAP-Rule" id="MF_00102"/>
    </source>
</evidence>
<comment type="caution">
    <text evidence="13">Lacks conserved residue(s) required for the propagation of feature annotation.</text>
</comment>
<comment type="subunit">
    <text evidence="13">Homotetramer.</text>
</comment>
<gene>
    <name evidence="13 16" type="primary">dapB</name>
    <name evidence="16" type="ORF">EHRUM2_06740</name>
    <name evidence="17" type="ORF">EHRUM3_08120</name>
</gene>
<reference evidence="16" key="1">
    <citation type="journal article" date="2016" name="Genome Announc.">
        <title>Draft Genome Sequences of Three Strains of Ehrlichia ruminantium, a Tick-Borne Pathogen of Ruminants, Isolated from Zimbabwe, The Gambia, and Ghana.</title>
        <authorList>
            <person name="Nakao R."/>
            <person name="Jongejan F."/>
            <person name="Sugimoto C."/>
        </authorList>
    </citation>
    <scope>NUCLEOTIDE SEQUENCE</scope>
    <source>
        <strain evidence="16">Kerr Seringe</strain>
        <strain evidence="17">Pokoase 417</strain>
    </source>
</reference>
<dbReference type="InterPro" id="IPR000846">
    <property type="entry name" value="DapB_N"/>
</dbReference>
<dbReference type="PIRSF" id="PIRSF000161">
    <property type="entry name" value="DHPR"/>
    <property type="match status" value="1"/>
</dbReference>